<evidence type="ECO:0000313" key="1">
    <source>
        <dbReference type="EMBL" id="MFC4665627.1"/>
    </source>
</evidence>
<keyword evidence="2" id="KW-1185">Reference proteome</keyword>
<sequence>MTQPPRNFGSGKIEDNVFNSIIAKPYEICTETFIQIYPFDNLDETVNCDKYLKTKFARLMISIRKQDQGAGKDVYKYVPCQNFSSESSTLDWNLPCELIDKQLYSMYNLASEEIAFIEKRLSPIK</sequence>
<gene>
    <name evidence="1" type="ORF">ACFO3G_03220</name>
</gene>
<dbReference type="Proteomes" id="UP001596020">
    <property type="component" value="Unassembled WGS sequence"/>
</dbReference>
<proteinExistence type="predicted"/>
<dbReference type="EMBL" id="JBHSGO010000060">
    <property type="protein sequence ID" value="MFC4665627.1"/>
    <property type="molecule type" value="Genomic_DNA"/>
</dbReference>
<comment type="caution">
    <text evidence="1">The sequence shown here is derived from an EMBL/GenBank/DDBJ whole genome shotgun (WGS) entry which is preliminary data.</text>
</comment>
<dbReference type="RefSeq" id="WP_380077941.1">
    <property type="nucleotide sequence ID" value="NZ_JBHSGO010000060.1"/>
</dbReference>
<protein>
    <recommendedName>
        <fullName evidence="3">Site-specific DNA-methyltransferase (adenine-specific)</fullName>
    </recommendedName>
</protein>
<evidence type="ECO:0008006" key="3">
    <source>
        <dbReference type="Google" id="ProtNLM"/>
    </source>
</evidence>
<reference evidence="2" key="1">
    <citation type="journal article" date="2019" name="Int. J. Syst. Evol. Microbiol.">
        <title>The Global Catalogue of Microorganisms (GCM) 10K type strain sequencing project: providing services to taxonomists for standard genome sequencing and annotation.</title>
        <authorList>
            <consortium name="The Broad Institute Genomics Platform"/>
            <consortium name="The Broad Institute Genome Sequencing Center for Infectious Disease"/>
            <person name="Wu L."/>
            <person name="Ma J."/>
        </authorList>
    </citation>
    <scope>NUCLEOTIDE SEQUENCE [LARGE SCALE GENOMIC DNA]</scope>
    <source>
        <strain evidence="2">CGMCC 4.7357</strain>
    </source>
</reference>
<accession>A0ABV9K6N8</accession>
<name>A0ABV9K6N8_9PORP</name>
<organism evidence="1 2">
    <name type="scientific">Falsiporphyromonas endometrii</name>
    <dbReference type="NCBI Taxonomy" id="1387297"/>
    <lineage>
        <taxon>Bacteria</taxon>
        <taxon>Pseudomonadati</taxon>
        <taxon>Bacteroidota</taxon>
        <taxon>Bacteroidia</taxon>
        <taxon>Bacteroidales</taxon>
        <taxon>Porphyromonadaceae</taxon>
        <taxon>Falsiporphyromonas</taxon>
    </lineage>
</organism>
<evidence type="ECO:0000313" key="2">
    <source>
        <dbReference type="Proteomes" id="UP001596020"/>
    </source>
</evidence>